<proteinExistence type="predicted"/>
<keyword evidence="1" id="KW-0472">Membrane</keyword>
<gene>
    <name evidence="2" type="ORF">A8975_1147</name>
</gene>
<feature type="transmembrane region" description="Helical" evidence="1">
    <location>
        <begin position="37"/>
        <end position="58"/>
    </location>
</feature>
<feature type="transmembrane region" description="Helical" evidence="1">
    <location>
        <begin position="177"/>
        <end position="201"/>
    </location>
</feature>
<comment type="caution">
    <text evidence="2">The sequence shown here is derived from an EMBL/GenBank/DDBJ whole genome shotgun (WGS) entry which is preliminary data.</text>
</comment>
<sequence>MKANRKFWILSIIPVVYILTYNLKLEYIGRFLEEDGFVESIGAFAFLISSVVFVYLFFSKSSSQFKFFGKSTNRNVYFLLLGILFFLAFGEEISWGQRIFGWNTPERLSEINAQKETNLHNLWVFQSYKKDGTQKSFFENMLNFNRLFNIFWFLFCVAIPLFCLVSNKFKKIVDNIGIPIVPLWIGVFFVLNYIVFITGVNMDSVNISKSDLNYANGFDEIKESFYAVGFAVLSLVFLRNRSKS</sequence>
<dbReference type="EMBL" id="SOQZ01000002">
    <property type="protein sequence ID" value="TDY12383.1"/>
    <property type="molecule type" value="Genomic_DNA"/>
</dbReference>
<feature type="transmembrane region" description="Helical" evidence="1">
    <location>
        <begin position="147"/>
        <end position="165"/>
    </location>
</feature>
<keyword evidence="1" id="KW-0812">Transmembrane</keyword>
<feature type="transmembrane region" description="Helical" evidence="1">
    <location>
        <begin position="78"/>
        <end position="96"/>
    </location>
</feature>
<feature type="transmembrane region" description="Helical" evidence="1">
    <location>
        <begin position="221"/>
        <end position="238"/>
    </location>
</feature>
<dbReference type="Proteomes" id="UP000294930">
    <property type="component" value="Unassembled WGS sequence"/>
</dbReference>
<reference evidence="2 3" key="1">
    <citation type="submission" date="2019-03" db="EMBL/GenBank/DDBJ databases">
        <title>Genomic Encyclopedia of Type Strains, Phase III (KMG-III): the genomes of soil and plant-associated and newly described type strains.</title>
        <authorList>
            <person name="Whitman W."/>
        </authorList>
    </citation>
    <scope>NUCLEOTIDE SEQUENCE [LARGE SCALE GENOMIC DNA]</scope>
    <source>
        <strain evidence="2 3">CGMCC 1.10957</strain>
    </source>
</reference>
<name>A0ABY2G5R6_9FLAO</name>
<feature type="transmembrane region" description="Helical" evidence="1">
    <location>
        <begin position="7"/>
        <end position="25"/>
    </location>
</feature>
<protein>
    <submittedName>
        <fullName evidence="2">Uncharacterized protein</fullName>
    </submittedName>
</protein>
<evidence type="ECO:0000313" key="3">
    <source>
        <dbReference type="Proteomes" id="UP000294930"/>
    </source>
</evidence>
<organism evidence="2 3">
    <name type="scientific">Meridianimaribacter flavus</name>
    <dbReference type="NCBI Taxonomy" id="571115"/>
    <lineage>
        <taxon>Bacteria</taxon>
        <taxon>Pseudomonadati</taxon>
        <taxon>Bacteroidota</taxon>
        <taxon>Flavobacteriia</taxon>
        <taxon>Flavobacteriales</taxon>
        <taxon>Flavobacteriaceae</taxon>
        <taxon>Meridianimaribacter</taxon>
    </lineage>
</organism>
<evidence type="ECO:0000313" key="2">
    <source>
        <dbReference type="EMBL" id="TDY12383.1"/>
    </source>
</evidence>
<keyword evidence="1" id="KW-1133">Transmembrane helix</keyword>
<evidence type="ECO:0000256" key="1">
    <source>
        <dbReference type="SAM" id="Phobius"/>
    </source>
</evidence>
<accession>A0ABY2G5R6</accession>
<dbReference type="RefSeq" id="WP_134199002.1">
    <property type="nucleotide sequence ID" value="NZ_SOQZ01000002.1"/>
</dbReference>
<keyword evidence="3" id="KW-1185">Reference proteome</keyword>